<dbReference type="GO" id="GO:0009507">
    <property type="term" value="C:chloroplast"/>
    <property type="evidence" value="ECO:0007669"/>
    <property type="project" value="TreeGrafter"/>
</dbReference>
<evidence type="ECO:0000256" key="1">
    <source>
        <dbReference type="ARBA" id="ARBA00002641"/>
    </source>
</evidence>
<organism evidence="12 13">
    <name type="scientific">Salix dunnii</name>
    <dbReference type="NCBI Taxonomy" id="1413687"/>
    <lineage>
        <taxon>Eukaryota</taxon>
        <taxon>Viridiplantae</taxon>
        <taxon>Streptophyta</taxon>
        <taxon>Embryophyta</taxon>
        <taxon>Tracheophyta</taxon>
        <taxon>Spermatophyta</taxon>
        <taxon>Magnoliopsida</taxon>
        <taxon>eudicotyledons</taxon>
        <taxon>Gunneridae</taxon>
        <taxon>Pentapetalae</taxon>
        <taxon>rosids</taxon>
        <taxon>fabids</taxon>
        <taxon>Malpighiales</taxon>
        <taxon>Salicaceae</taxon>
        <taxon>Saliceae</taxon>
        <taxon>Salix</taxon>
    </lineage>
</organism>
<dbReference type="PANTHER" id="PTHR21087">
    <property type="entry name" value="SHIKIMATE KINASE"/>
    <property type="match status" value="1"/>
</dbReference>
<dbReference type="InterPro" id="IPR000623">
    <property type="entry name" value="Shikimate_kinase/TSH1"/>
</dbReference>
<dbReference type="UniPathway" id="UPA00053">
    <property type="reaction ID" value="UER00088"/>
</dbReference>
<sequence>MFFDWKSNTEQVDSLKFLSDKSAKMEASFSHRMQILTTWIDRSKFARKPTGFLWFSGRLKEQKRLQVFVSAQFRPVRDENRHRLVSFEVSCSYNNSRVSSLESESLQELLDDEALILKARNASILVSNEISDRMMGSGKTTVGKILSQAIHYSFCDSDTLVEQDVGVTTVAEIFQIYGEDFFRDKETKALEKLSIEHRYVVSTGGGAVIRDENWTYMGKGISVWLDVPLEELARRIAAVGTKTRPLLVNEPGDAYNKVGIQACLLCMNRDIKLMKMLVQGFLWKLIENSEDKCAHYADIAAKLGYKDVSNITPAMIAIENMAWVVHLAAGFRLLPAGFGKQMMCRIGFAKLNCAYDCYHFKYCGNTVKTKGVRGQNKRMLEHNAVCDPNEETRSW</sequence>
<evidence type="ECO:0000256" key="2">
    <source>
        <dbReference type="ARBA" id="ARBA00004842"/>
    </source>
</evidence>
<dbReference type="CDD" id="cd00464">
    <property type="entry name" value="SK"/>
    <property type="match status" value="1"/>
</dbReference>
<dbReference type="InterPro" id="IPR023000">
    <property type="entry name" value="Shikimate_kinase_CS"/>
</dbReference>
<dbReference type="EMBL" id="JADGMS010000005">
    <property type="protein sequence ID" value="KAF9681966.1"/>
    <property type="molecule type" value="Genomic_DNA"/>
</dbReference>
<dbReference type="GO" id="GO:0005524">
    <property type="term" value="F:ATP binding"/>
    <property type="evidence" value="ECO:0007669"/>
    <property type="project" value="UniProtKB-KW"/>
</dbReference>
<evidence type="ECO:0000256" key="7">
    <source>
        <dbReference type="ARBA" id="ARBA00022741"/>
    </source>
</evidence>
<evidence type="ECO:0000256" key="5">
    <source>
        <dbReference type="ARBA" id="ARBA00022605"/>
    </source>
</evidence>
<keyword evidence="6" id="KW-0808">Transferase</keyword>
<evidence type="ECO:0000256" key="4">
    <source>
        <dbReference type="ARBA" id="ARBA00012154"/>
    </source>
</evidence>
<evidence type="ECO:0000256" key="6">
    <source>
        <dbReference type="ARBA" id="ARBA00022679"/>
    </source>
</evidence>
<reference evidence="12 13" key="1">
    <citation type="submission" date="2020-10" db="EMBL/GenBank/DDBJ databases">
        <title>Plant Genome Project.</title>
        <authorList>
            <person name="Zhang R.-G."/>
        </authorList>
    </citation>
    <scope>NUCLEOTIDE SEQUENCE [LARGE SCALE GENOMIC DNA]</scope>
    <source>
        <strain evidence="12">FAFU-HL-1</strain>
        <tissue evidence="12">Leaf</tissue>
    </source>
</reference>
<dbReference type="GO" id="GO:0004765">
    <property type="term" value="F:shikimate kinase activity"/>
    <property type="evidence" value="ECO:0007669"/>
    <property type="project" value="UniProtKB-EC"/>
</dbReference>
<dbReference type="GO" id="GO:0008652">
    <property type="term" value="P:amino acid biosynthetic process"/>
    <property type="evidence" value="ECO:0007669"/>
    <property type="project" value="UniProtKB-KW"/>
</dbReference>
<accession>A0A835N1W1</accession>
<dbReference type="OrthoDB" id="197068at2759"/>
<proteinExistence type="inferred from homology"/>
<keyword evidence="9" id="KW-0067">ATP-binding</keyword>
<dbReference type="InterPro" id="IPR031322">
    <property type="entry name" value="Shikimate/glucono_kinase"/>
</dbReference>
<dbReference type="PANTHER" id="PTHR21087:SF16">
    <property type="entry name" value="SHIKIMATE KINASE 1, CHLOROPLASTIC"/>
    <property type="match status" value="1"/>
</dbReference>
<evidence type="ECO:0000313" key="13">
    <source>
        <dbReference type="Proteomes" id="UP000657918"/>
    </source>
</evidence>
<dbReference type="GO" id="GO:0009423">
    <property type="term" value="P:chorismate biosynthetic process"/>
    <property type="evidence" value="ECO:0007669"/>
    <property type="project" value="UniProtKB-UniPathway"/>
</dbReference>
<dbReference type="EC" id="2.7.1.71" evidence="4"/>
<comment type="function">
    <text evidence="1">Catalyzes the specific phosphorylation of the 3-hydroxyl group of shikimic acid using ATP as a cosubstrate.</text>
</comment>
<dbReference type="Proteomes" id="UP000657918">
    <property type="component" value="Unassembled WGS sequence"/>
</dbReference>
<protein>
    <recommendedName>
        <fullName evidence="4">shikimate kinase</fullName>
        <ecNumber evidence="4">2.7.1.71</ecNumber>
    </recommendedName>
</protein>
<dbReference type="AlphaFoldDB" id="A0A835N1W1"/>
<dbReference type="GO" id="GO:0005829">
    <property type="term" value="C:cytosol"/>
    <property type="evidence" value="ECO:0007669"/>
    <property type="project" value="TreeGrafter"/>
</dbReference>
<dbReference type="PROSITE" id="PS01128">
    <property type="entry name" value="SHIKIMATE_KINASE"/>
    <property type="match status" value="1"/>
</dbReference>
<keyword evidence="13" id="KW-1185">Reference proteome</keyword>
<keyword evidence="7" id="KW-0547">Nucleotide-binding</keyword>
<keyword evidence="5" id="KW-0028">Amino-acid biosynthesis</keyword>
<dbReference type="PRINTS" id="PR01100">
    <property type="entry name" value="SHIKIMTKNASE"/>
</dbReference>
<dbReference type="GO" id="GO:0009073">
    <property type="term" value="P:aromatic amino acid family biosynthetic process"/>
    <property type="evidence" value="ECO:0007669"/>
    <property type="project" value="UniProtKB-KW"/>
</dbReference>
<evidence type="ECO:0000313" key="12">
    <source>
        <dbReference type="EMBL" id="KAF9681966.1"/>
    </source>
</evidence>
<evidence type="ECO:0000256" key="10">
    <source>
        <dbReference type="ARBA" id="ARBA00023141"/>
    </source>
</evidence>
<dbReference type="Pfam" id="PF01202">
    <property type="entry name" value="SKI"/>
    <property type="match status" value="1"/>
</dbReference>
<dbReference type="Gene3D" id="3.40.50.300">
    <property type="entry name" value="P-loop containing nucleotide triphosphate hydrolases"/>
    <property type="match status" value="1"/>
</dbReference>
<comment type="similarity">
    <text evidence="3">Belongs to the shikimate kinase family.</text>
</comment>
<dbReference type="SUPFAM" id="SSF52540">
    <property type="entry name" value="P-loop containing nucleoside triphosphate hydrolases"/>
    <property type="match status" value="1"/>
</dbReference>
<keyword evidence="8" id="KW-0418">Kinase</keyword>
<gene>
    <name evidence="12" type="ORF">SADUNF_Sadunf05G0058300</name>
</gene>
<comment type="catalytic activity">
    <reaction evidence="11">
        <text>shikimate + ATP = 3-phosphoshikimate + ADP + H(+)</text>
        <dbReference type="Rhea" id="RHEA:13121"/>
        <dbReference type="ChEBI" id="CHEBI:15378"/>
        <dbReference type="ChEBI" id="CHEBI:30616"/>
        <dbReference type="ChEBI" id="CHEBI:36208"/>
        <dbReference type="ChEBI" id="CHEBI:145989"/>
        <dbReference type="ChEBI" id="CHEBI:456216"/>
        <dbReference type="EC" id="2.7.1.71"/>
    </reaction>
</comment>
<dbReference type="InterPro" id="IPR027417">
    <property type="entry name" value="P-loop_NTPase"/>
</dbReference>
<evidence type="ECO:0000256" key="9">
    <source>
        <dbReference type="ARBA" id="ARBA00022840"/>
    </source>
</evidence>
<evidence type="ECO:0000256" key="3">
    <source>
        <dbReference type="ARBA" id="ARBA00006997"/>
    </source>
</evidence>
<keyword evidence="10" id="KW-0057">Aromatic amino acid biosynthesis</keyword>
<dbReference type="HAMAP" id="MF_00109">
    <property type="entry name" value="Shikimate_kinase"/>
    <property type="match status" value="1"/>
</dbReference>
<name>A0A835N1W1_9ROSI</name>
<evidence type="ECO:0000256" key="11">
    <source>
        <dbReference type="ARBA" id="ARBA00048567"/>
    </source>
</evidence>
<comment type="caution">
    <text evidence="12">The sequence shown here is derived from an EMBL/GenBank/DDBJ whole genome shotgun (WGS) entry which is preliminary data.</text>
</comment>
<evidence type="ECO:0000256" key="8">
    <source>
        <dbReference type="ARBA" id="ARBA00022777"/>
    </source>
</evidence>
<comment type="pathway">
    <text evidence="2">Metabolic intermediate biosynthesis; chorismate biosynthesis; chorismate from D-erythrose 4-phosphate and phosphoenolpyruvate: step 5/7.</text>
</comment>